<reference evidence="2 3" key="1">
    <citation type="journal article" date="2013" name="Nat. Genet.">
        <title>The genome of the hydatid tapeworm Echinococcus granulosus.</title>
        <authorList>
            <person name="Zheng H."/>
            <person name="Zhang W."/>
            <person name="Zhang L."/>
            <person name="Zhang Z."/>
            <person name="Li J."/>
            <person name="Lu G."/>
            <person name="Zhu Y."/>
            <person name="Wang Y."/>
            <person name="Huang Y."/>
            <person name="Liu J."/>
            <person name="Kang H."/>
            <person name="Chen J."/>
            <person name="Wang L."/>
            <person name="Chen A."/>
            <person name="Yu S."/>
            <person name="Gao Z."/>
            <person name="Jin L."/>
            <person name="Gu W."/>
            <person name="Wang Z."/>
            <person name="Zhao L."/>
            <person name="Shi B."/>
            <person name="Wen H."/>
            <person name="Lin R."/>
            <person name="Jones M.K."/>
            <person name="Brejova B."/>
            <person name="Vinar T."/>
            <person name="Zhao G."/>
            <person name="McManus D.P."/>
            <person name="Chen Z."/>
            <person name="Zhou Y."/>
            <person name="Wang S."/>
        </authorList>
    </citation>
    <scope>NUCLEOTIDE SEQUENCE [LARGE SCALE GENOMIC DNA]</scope>
</reference>
<dbReference type="Gene3D" id="3.40.50.300">
    <property type="entry name" value="P-loop containing nucleotide triphosphate hydrolases"/>
    <property type="match status" value="1"/>
</dbReference>
<dbReference type="KEGG" id="egl:EGR_08401"/>
<evidence type="ECO:0000256" key="1">
    <source>
        <dbReference type="SAM" id="MobiDB-lite"/>
    </source>
</evidence>
<feature type="compositionally biased region" description="Polar residues" evidence="1">
    <location>
        <begin position="378"/>
        <end position="391"/>
    </location>
</feature>
<dbReference type="EMBL" id="APAU02000105">
    <property type="protein sequence ID" value="EUB56758.1"/>
    <property type="molecule type" value="Genomic_DNA"/>
</dbReference>
<name>W6U6B0_ECHGR</name>
<proteinExistence type="predicted"/>
<protein>
    <submittedName>
        <fullName evidence="2">Uncharacterized protein</fullName>
    </submittedName>
</protein>
<feature type="region of interest" description="Disordered" evidence="1">
    <location>
        <begin position="417"/>
        <end position="437"/>
    </location>
</feature>
<organism evidence="2 3">
    <name type="scientific">Echinococcus granulosus</name>
    <name type="common">Hydatid tapeworm</name>
    <dbReference type="NCBI Taxonomy" id="6210"/>
    <lineage>
        <taxon>Eukaryota</taxon>
        <taxon>Metazoa</taxon>
        <taxon>Spiralia</taxon>
        <taxon>Lophotrochozoa</taxon>
        <taxon>Platyhelminthes</taxon>
        <taxon>Cestoda</taxon>
        <taxon>Eucestoda</taxon>
        <taxon>Cyclophyllidea</taxon>
        <taxon>Taeniidae</taxon>
        <taxon>Echinococcus</taxon>
        <taxon>Echinococcus granulosus group</taxon>
    </lineage>
</organism>
<dbReference type="Proteomes" id="UP000019149">
    <property type="component" value="Unassembled WGS sequence"/>
</dbReference>
<accession>W6U6B0</accession>
<gene>
    <name evidence="2" type="ORF">EGR_08401</name>
</gene>
<sequence length="437" mass="48606">MEDMYKLAQDMPMLTSNTTCDISEGRRQKNEERTQLKISNRKSNYEDLRSEIWCRKIIKPKDIYDKFTPTEAVELDVLIGIQWKDIAKQYINSYNRVLVRLEKETPYLQNIQRLEQECKNVIDIMDLGKKKQNQYGVPMRHNEHGQAAYRRTHRSSTESKLTSDNLPNKTVALMEKSRITMTTKDDFKLLLGSTNMGVDVKYGGRQWSRRISIVVTANEDTGCRLSGQDRDVLLTRAVGGRENKTTAASTLQIPFGKLPAFGNTGHTVTRRNRCMVITPGLYEEKAEPSQSTAFILNTAFSEPFMNKYSFQANKDELRALSAAIQAGSLPTIATITAGATGTVGAITSIVAAGLRQPPQIGRNAGYNVQELKRLIPDGQQSGGSESPSLEQSAMEIKQEDIDETAVEIAAAKTIHTTPQGVASSAGYHLPNATQPQI</sequence>
<feature type="region of interest" description="Disordered" evidence="1">
    <location>
        <begin position="376"/>
        <end position="395"/>
    </location>
</feature>
<comment type="caution">
    <text evidence="2">The sequence shown here is derived from an EMBL/GenBank/DDBJ whole genome shotgun (WGS) entry which is preliminary data.</text>
</comment>
<feature type="region of interest" description="Disordered" evidence="1">
    <location>
        <begin position="144"/>
        <end position="164"/>
    </location>
</feature>
<dbReference type="AlphaFoldDB" id="W6U6B0"/>
<dbReference type="OrthoDB" id="10447077at2759"/>
<dbReference type="CTD" id="36344116"/>
<evidence type="ECO:0000313" key="3">
    <source>
        <dbReference type="Proteomes" id="UP000019149"/>
    </source>
</evidence>
<evidence type="ECO:0000313" key="2">
    <source>
        <dbReference type="EMBL" id="EUB56758.1"/>
    </source>
</evidence>
<keyword evidence="3" id="KW-1185">Reference proteome</keyword>
<dbReference type="OMA" id="PQIGRNA"/>
<dbReference type="InterPro" id="IPR027417">
    <property type="entry name" value="P-loop_NTPase"/>
</dbReference>
<dbReference type="RefSeq" id="XP_024347954.1">
    <property type="nucleotide sequence ID" value="XM_024497650.1"/>
</dbReference>
<dbReference type="GeneID" id="36344116"/>